<evidence type="ECO:0000313" key="9">
    <source>
        <dbReference type="Proteomes" id="UP000605986"/>
    </source>
</evidence>
<protein>
    <submittedName>
        <fullName evidence="8">Oligopeptide transporter</fullName>
    </submittedName>
</protein>
<keyword evidence="5 7" id="KW-1133">Transmembrane helix</keyword>
<dbReference type="Proteomes" id="UP000605986">
    <property type="component" value="Unassembled WGS sequence"/>
</dbReference>
<comment type="caution">
    <text evidence="8">The sequence shown here is derived from an EMBL/GenBank/DDBJ whole genome shotgun (WGS) entry which is preliminary data.</text>
</comment>
<reference evidence="8" key="1">
    <citation type="submission" date="2020-01" db="EMBL/GenBank/DDBJ databases">
        <title>Identification and distribution of gene clusters putatively required for synthesis of sphingolipid metabolism inhibitors in phylogenetically diverse species of the filamentous fungus Fusarium.</title>
        <authorList>
            <person name="Kim H.-S."/>
            <person name="Busman M."/>
            <person name="Brown D.W."/>
            <person name="Divon H."/>
            <person name="Uhlig S."/>
            <person name="Proctor R.H."/>
        </authorList>
    </citation>
    <scope>NUCLEOTIDE SEQUENCE</scope>
    <source>
        <strain evidence="8">NRRL 53441</strain>
    </source>
</reference>
<evidence type="ECO:0000256" key="5">
    <source>
        <dbReference type="ARBA" id="ARBA00022989"/>
    </source>
</evidence>
<keyword evidence="3" id="KW-0813">Transport</keyword>
<evidence type="ECO:0000256" key="3">
    <source>
        <dbReference type="ARBA" id="ARBA00022448"/>
    </source>
</evidence>
<dbReference type="PANTHER" id="PTHR31645:SF0">
    <property type="entry name" value="OLIGOPEPTIDE TRANSPORTER YGL114W-RELATED"/>
    <property type="match status" value="1"/>
</dbReference>
<evidence type="ECO:0000256" key="1">
    <source>
        <dbReference type="ARBA" id="ARBA00004141"/>
    </source>
</evidence>
<gene>
    <name evidence="8" type="ORF">F53441_12376</name>
</gene>
<feature type="transmembrane region" description="Helical" evidence="7">
    <location>
        <begin position="60"/>
        <end position="81"/>
    </location>
</feature>
<keyword evidence="6 7" id="KW-0472">Membrane</keyword>
<dbReference type="InterPro" id="IPR045035">
    <property type="entry name" value="YSL-like"/>
</dbReference>
<dbReference type="OrthoDB" id="5390157at2759"/>
<dbReference type="GO" id="GO:0035673">
    <property type="term" value="F:oligopeptide transmembrane transporter activity"/>
    <property type="evidence" value="ECO:0007669"/>
    <property type="project" value="InterPro"/>
</dbReference>
<organism evidence="8 9">
    <name type="scientific">Fusarium austroafricanum</name>
    <dbReference type="NCBI Taxonomy" id="2364996"/>
    <lineage>
        <taxon>Eukaryota</taxon>
        <taxon>Fungi</taxon>
        <taxon>Dikarya</taxon>
        <taxon>Ascomycota</taxon>
        <taxon>Pezizomycotina</taxon>
        <taxon>Sordariomycetes</taxon>
        <taxon>Hypocreomycetidae</taxon>
        <taxon>Hypocreales</taxon>
        <taxon>Nectriaceae</taxon>
        <taxon>Fusarium</taxon>
        <taxon>Fusarium concolor species complex</taxon>
    </lineage>
</organism>
<feature type="transmembrane region" description="Helical" evidence="7">
    <location>
        <begin position="29"/>
        <end position="48"/>
    </location>
</feature>
<sequence>MSPPTKTSAVTGAEPLSSLPTTSFNGNAFTWRAIWCAFLLGIGVYLINMYFGLQAAMIEVMAGSLGVAPFTSGLTSLIPALEFLVNSVHDVPLRFSTTQLLIWSLSTCGLGIVASAPFRGLFNLRERLRLPSTTATGTLIGILFDRKDIIAHADPSHQANAEPESHESQTADTTALTSYEINTSEDENKSNVRILLFSLVGSGMFAIVSYVAPFLRRVPLFGRNIANTWLWTFDLSPAYLGYGIIIGPTINAYTLLGAVIGWGILSPLAKNCGWAPGPVDDFANGSPTPIAVVMIPLAALISIRSLGETDNGALLAIGRLAQFAVALVVPPSSATIVSTNLLLSGAVESGASQASQHMGGLWTACMTNAEPRAVFYGQMLGSYVGPVVAVILYKIYTSIKDMPSQEFGIPDAYLHVVMSRSIRQGRLPPKAMTFSLVAFVAGAIFSAHRIAGQSRWWRYLIPSGVAMSLGMYVVPSITLPRAFGGLVSVFVRGWHSNESFTLICCATELILGQGLLSVVGLLLDELRR</sequence>
<dbReference type="Pfam" id="PF03169">
    <property type="entry name" value="OPT"/>
    <property type="match status" value="2"/>
</dbReference>
<evidence type="ECO:0000256" key="7">
    <source>
        <dbReference type="SAM" id="Phobius"/>
    </source>
</evidence>
<evidence type="ECO:0000256" key="6">
    <source>
        <dbReference type="ARBA" id="ARBA00023136"/>
    </source>
</evidence>
<feature type="transmembrane region" description="Helical" evidence="7">
    <location>
        <begin position="194"/>
        <end position="215"/>
    </location>
</feature>
<comment type="similarity">
    <text evidence="2">Belongs to the oligopeptide OPT transporter family.</text>
</comment>
<feature type="transmembrane region" description="Helical" evidence="7">
    <location>
        <begin position="373"/>
        <end position="396"/>
    </location>
</feature>
<dbReference type="GO" id="GO:0000329">
    <property type="term" value="C:fungal-type vacuole membrane"/>
    <property type="evidence" value="ECO:0007669"/>
    <property type="project" value="TreeGrafter"/>
</dbReference>
<evidence type="ECO:0000256" key="4">
    <source>
        <dbReference type="ARBA" id="ARBA00022692"/>
    </source>
</evidence>
<dbReference type="PANTHER" id="PTHR31645">
    <property type="entry name" value="OLIGOPEPTIDE TRANSPORTER YGL114W-RELATED"/>
    <property type="match status" value="1"/>
</dbReference>
<feature type="transmembrane region" description="Helical" evidence="7">
    <location>
        <begin position="431"/>
        <end position="447"/>
    </location>
</feature>
<comment type="subcellular location">
    <subcellularLocation>
        <location evidence="1">Membrane</location>
        <topology evidence="1">Multi-pass membrane protein</topology>
    </subcellularLocation>
</comment>
<feature type="transmembrane region" description="Helical" evidence="7">
    <location>
        <begin position="101"/>
        <end position="122"/>
    </location>
</feature>
<feature type="transmembrane region" description="Helical" evidence="7">
    <location>
        <begin position="499"/>
        <end position="523"/>
    </location>
</feature>
<dbReference type="AlphaFoldDB" id="A0A8H4NJ97"/>
<evidence type="ECO:0000256" key="2">
    <source>
        <dbReference type="ARBA" id="ARBA00008807"/>
    </source>
</evidence>
<feature type="transmembrane region" description="Helical" evidence="7">
    <location>
        <begin position="239"/>
        <end position="265"/>
    </location>
</feature>
<name>A0A8H4NJ97_9HYPO</name>
<dbReference type="InterPro" id="IPR004813">
    <property type="entry name" value="OPT"/>
</dbReference>
<keyword evidence="9" id="KW-1185">Reference proteome</keyword>
<feature type="transmembrane region" description="Helical" evidence="7">
    <location>
        <begin position="459"/>
        <end position="479"/>
    </location>
</feature>
<proteinExistence type="inferred from homology"/>
<dbReference type="EMBL" id="JAADJG010000665">
    <property type="protein sequence ID" value="KAF4440054.1"/>
    <property type="molecule type" value="Genomic_DNA"/>
</dbReference>
<keyword evidence="4 7" id="KW-0812">Transmembrane</keyword>
<evidence type="ECO:0000313" key="8">
    <source>
        <dbReference type="EMBL" id="KAF4440054.1"/>
    </source>
</evidence>
<accession>A0A8H4NJ97</accession>